<evidence type="ECO:0000313" key="17">
    <source>
        <dbReference type="Proteomes" id="UP000027135"/>
    </source>
</evidence>
<feature type="transmembrane region" description="Helical" evidence="13">
    <location>
        <begin position="355"/>
        <end position="375"/>
    </location>
</feature>
<dbReference type="PANTHER" id="PTHR42643:SF24">
    <property type="entry name" value="IONOTROPIC RECEPTOR 60A"/>
    <property type="match status" value="1"/>
</dbReference>
<evidence type="ECO:0000256" key="7">
    <source>
        <dbReference type="ARBA" id="ARBA00023065"/>
    </source>
</evidence>
<evidence type="ECO:0000256" key="12">
    <source>
        <dbReference type="ARBA" id="ARBA00023303"/>
    </source>
</evidence>
<feature type="transmembrane region" description="Helical" evidence="13">
    <location>
        <begin position="387"/>
        <end position="407"/>
    </location>
</feature>
<dbReference type="InterPro" id="IPR001320">
    <property type="entry name" value="Iontro_rcpt_C"/>
</dbReference>
<protein>
    <recommendedName>
        <fullName evidence="18">Ionotropic glutamate receptor C-terminal domain-containing protein</fullName>
    </recommendedName>
</protein>
<evidence type="ECO:0000256" key="9">
    <source>
        <dbReference type="ARBA" id="ARBA00023170"/>
    </source>
</evidence>
<keyword evidence="11" id="KW-1071">Ligand-gated ion channel</keyword>
<gene>
    <name evidence="16" type="ORF">L798_03893</name>
</gene>
<comment type="subcellular location">
    <subcellularLocation>
        <location evidence="1">Cell membrane</location>
        <topology evidence="1">Multi-pass membrane protein</topology>
    </subcellularLocation>
</comment>
<feature type="domain" description="Ionotropic glutamate receptor C-terminal" evidence="14">
    <location>
        <begin position="356"/>
        <end position="509"/>
    </location>
</feature>
<dbReference type="Gene3D" id="3.40.190.10">
    <property type="entry name" value="Periplasmic binding protein-like II"/>
    <property type="match status" value="1"/>
</dbReference>
<evidence type="ECO:0000313" key="16">
    <source>
        <dbReference type="EMBL" id="KDR06717.1"/>
    </source>
</evidence>
<proteinExistence type="inferred from homology"/>
<keyword evidence="12" id="KW-0407">Ion channel</keyword>
<keyword evidence="6 13" id="KW-1133">Transmembrane helix</keyword>
<evidence type="ECO:0000256" key="10">
    <source>
        <dbReference type="ARBA" id="ARBA00023180"/>
    </source>
</evidence>
<evidence type="ECO:0008006" key="18">
    <source>
        <dbReference type="Google" id="ProtNLM"/>
    </source>
</evidence>
<dbReference type="GO" id="GO:0005886">
    <property type="term" value="C:plasma membrane"/>
    <property type="evidence" value="ECO:0007669"/>
    <property type="project" value="UniProtKB-SubCell"/>
</dbReference>
<dbReference type="InterPro" id="IPR052192">
    <property type="entry name" value="Insect_Ionotropic_Sensory_Rcpt"/>
</dbReference>
<keyword evidence="9" id="KW-0675">Receptor</keyword>
<dbReference type="GO" id="GO:0050906">
    <property type="term" value="P:detection of stimulus involved in sensory perception"/>
    <property type="evidence" value="ECO:0007669"/>
    <property type="project" value="UniProtKB-ARBA"/>
</dbReference>
<organism evidence="16 17">
    <name type="scientific">Zootermopsis nevadensis</name>
    <name type="common">Dampwood termite</name>
    <dbReference type="NCBI Taxonomy" id="136037"/>
    <lineage>
        <taxon>Eukaryota</taxon>
        <taxon>Metazoa</taxon>
        <taxon>Ecdysozoa</taxon>
        <taxon>Arthropoda</taxon>
        <taxon>Hexapoda</taxon>
        <taxon>Insecta</taxon>
        <taxon>Pterygota</taxon>
        <taxon>Neoptera</taxon>
        <taxon>Polyneoptera</taxon>
        <taxon>Dictyoptera</taxon>
        <taxon>Blattodea</taxon>
        <taxon>Blattoidea</taxon>
        <taxon>Termitoidae</taxon>
        <taxon>Termopsidae</taxon>
        <taxon>Zootermopsis</taxon>
    </lineage>
</organism>
<keyword evidence="10" id="KW-0325">Glycoprotein</keyword>
<evidence type="ECO:0000256" key="3">
    <source>
        <dbReference type="ARBA" id="ARBA00022448"/>
    </source>
</evidence>
<feature type="transmembrane region" description="Helical" evidence="13">
    <location>
        <begin position="463"/>
        <end position="480"/>
    </location>
</feature>
<reference evidence="16 17" key="1">
    <citation type="journal article" date="2014" name="Nat. Commun.">
        <title>Molecular traces of alternative social organization in a termite genome.</title>
        <authorList>
            <person name="Terrapon N."/>
            <person name="Li C."/>
            <person name="Robertson H.M."/>
            <person name="Ji L."/>
            <person name="Meng X."/>
            <person name="Booth W."/>
            <person name="Chen Z."/>
            <person name="Childers C.P."/>
            <person name="Glastad K.M."/>
            <person name="Gokhale K."/>
            <person name="Gowin J."/>
            <person name="Gronenberg W."/>
            <person name="Hermansen R.A."/>
            <person name="Hu H."/>
            <person name="Hunt B.G."/>
            <person name="Huylmans A.K."/>
            <person name="Khalil S.M."/>
            <person name="Mitchell R.D."/>
            <person name="Munoz-Torres M.C."/>
            <person name="Mustard J.A."/>
            <person name="Pan H."/>
            <person name="Reese J.T."/>
            <person name="Scharf M.E."/>
            <person name="Sun F."/>
            <person name="Vogel H."/>
            <person name="Xiao J."/>
            <person name="Yang W."/>
            <person name="Yang Z."/>
            <person name="Yang Z."/>
            <person name="Zhou J."/>
            <person name="Zhu J."/>
            <person name="Brent C.S."/>
            <person name="Elsik C.G."/>
            <person name="Goodisman M.A."/>
            <person name="Liberles D.A."/>
            <person name="Roe R.M."/>
            <person name="Vargo E.L."/>
            <person name="Vilcinskas A."/>
            <person name="Wang J."/>
            <person name="Bornberg-Bauer E."/>
            <person name="Korb J."/>
            <person name="Zhang G."/>
            <person name="Liebig J."/>
        </authorList>
    </citation>
    <scope>NUCLEOTIDE SEQUENCE [LARGE SCALE GENOMIC DNA]</scope>
    <source>
        <tissue evidence="16">Whole organism</tissue>
    </source>
</reference>
<dbReference type="InParanoid" id="A0A067QQJ5"/>
<evidence type="ECO:0000259" key="14">
    <source>
        <dbReference type="Pfam" id="PF00060"/>
    </source>
</evidence>
<dbReference type="Pfam" id="PF10613">
    <property type="entry name" value="Lig_chan-Glu_bd"/>
    <property type="match status" value="1"/>
</dbReference>
<name>A0A067QQJ5_ZOONE</name>
<keyword evidence="3" id="KW-0813">Transport</keyword>
<feature type="domain" description="Ionotropic glutamate receptor L-glutamate and glycine-binding" evidence="15">
    <location>
        <begin position="229"/>
        <end position="330"/>
    </location>
</feature>
<feature type="transmembrane region" description="Helical" evidence="13">
    <location>
        <begin position="419"/>
        <end position="443"/>
    </location>
</feature>
<evidence type="ECO:0000256" key="1">
    <source>
        <dbReference type="ARBA" id="ARBA00004651"/>
    </source>
</evidence>
<dbReference type="eggNOG" id="KOG1052">
    <property type="taxonomic scope" value="Eukaryota"/>
</dbReference>
<keyword evidence="8 13" id="KW-0472">Membrane</keyword>
<dbReference type="InterPro" id="IPR019594">
    <property type="entry name" value="Glu/Gly-bd"/>
</dbReference>
<dbReference type="Gene3D" id="1.10.287.70">
    <property type="match status" value="1"/>
</dbReference>
<evidence type="ECO:0000256" key="11">
    <source>
        <dbReference type="ARBA" id="ARBA00023286"/>
    </source>
</evidence>
<dbReference type="AlphaFoldDB" id="A0A067QQJ5"/>
<dbReference type="Proteomes" id="UP000027135">
    <property type="component" value="Unassembled WGS sequence"/>
</dbReference>
<evidence type="ECO:0000259" key="15">
    <source>
        <dbReference type="Pfam" id="PF10613"/>
    </source>
</evidence>
<evidence type="ECO:0000256" key="6">
    <source>
        <dbReference type="ARBA" id="ARBA00022989"/>
    </source>
</evidence>
<dbReference type="PANTHER" id="PTHR42643">
    <property type="entry name" value="IONOTROPIC RECEPTOR 20A-RELATED"/>
    <property type="match status" value="1"/>
</dbReference>
<feature type="transmembrane region" description="Helical" evidence="13">
    <location>
        <begin position="611"/>
        <end position="631"/>
    </location>
</feature>
<sequence length="663" mass="75133">MANCVLAHNTMRQQGHVVTCITTVAQNFFAQEGTTVVSLPNEEHLTYSHRQDTDLLLEQFHGSVGKPIVVSGPGQEMCPRLPKIISGPLISAVRTPRQCNDFDKQDSYILWASGQVREQLERLKSCYNAWNARGQFLVVLETPGDLLQILEELRQWKILNVVVLTPSDSEQHTFDLYSWFPYRKPSSDCGKLRQAVLVDKCVANREYLLRNAALFSSEVPTDLGGCPISVSTFPLDPFVMLGSDKEEEMDETEVRYTEGLDIRLLHFMAKCLNASVKFVPPPIGVRNDANNTWGGVAGDVIGRRADIGMGATSYIYSIVRDLDFTVPYDVLEVVWAVPRAKARPRWGSITRVFHLPMWLLLMGVMVVAAGAMLCLSKYKAKYQQGRSEYTTLSGCLSSAWAAMLGVGVPVQPRSGPLRIIFIAWVIHSLAVSTVFQAFMTSFLVDPGLEKQIMNVEDLLTSGFHYGVHKIFFGYLFFLQIKQRDVMLPNTDICVKVEECAQKVADEGNYATILNSITAEYLNTYKTSDNNGVGKLYMLEEKLSTNFQVFILPRGSEFLGTFNRLVTVANEAGLVTHFWKEMLTTNKIKARSITEPVGDGYEVYTIIHLQSAFYLLLLGYCTAFCVFFAEIIHQKWRTRRRRQNKIRFLERRVRRCLRRRRVAW</sequence>
<evidence type="ECO:0000256" key="8">
    <source>
        <dbReference type="ARBA" id="ARBA00023136"/>
    </source>
</evidence>
<comment type="similarity">
    <text evidence="2">Belongs to the glutamate-gated ion channel (TC 1.A.10.1) family.</text>
</comment>
<evidence type="ECO:0000256" key="5">
    <source>
        <dbReference type="ARBA" id="ARBA00022692"/>
    </source>
</evidence>
<dbReference type="FunCoup" id="A0A067QQJ5">
    <property type="interactions" value="68"/>
</dbReference>
<evidence type="ECO:0000256" key="13">
    <source>
        <dbReference type="SAM" id="Phobius"/>
    </source>
</evidence>
<keyword evidence="4" id="KW-1003">Cell membrane</keyword>
<evidence type="ECO:0000256" key="2">
    <source>
        <dbReference type="ARBA" id="ARBA00008685"/>
    </source>
</evidence>
<keyword evidence="7" id="KW-0406">Ion transport</keyword>
<keyword evidence="5 13" id="KW-0812">Transmembrane</keyword>
<evidence type="ECO:0000256" key="4">
    <source>
        <dbReference type="ARBA" id="ARBA00022475"/>
    </source>
</evidence>
<keyword evidence="17" id="KW-1185">Reference proteome</keyword>
<dbReference type="EMBL" id="KK853562">
    <property type="protein sequence ID" value="KDR06717.1"/>
    <property type="molecule type" value="Genomic_DNA"/>
</dbReference>
<dbReference type="Pfam" id="PF00060">
    <property type="entry name" value="Lig_chan"/>
    <property type="match status" value="1"/>
</dbReference>
<dbReference type="SUPFAM" id="SSF53850">
    <property type="entry name" value="Periplasmic binding protein-like II"/>
    <property type="match status" value="1"/>
</dbReference>
<dbReference type="GO" id="GO:0015276">
    <property type="term" value="F:ligand-gated monoatomic ion channel activity"/>
    <property type="evidence" value="ECO:0007669"/>
    <property type="project" value="InterPro"/>
</dbReference>
<accession>A0A067QQJ5</accession>